<evidence type="ECO:0000313" key="2">
    <source>
        <dbReference type="EMBL" id="POM64376.1"/>
    </source>
</evidence>
<evidence type="ECO:0000256" key="1">
    <source>
        <dbReference type="SAM" id="MobiDB-lite"/>
    </source>
</evidence>
<proteinExistence type="predicted"/>
<dbReference type="OrthoDB" id="113310at2759"/>
<dbReference type="EMBL" id="NCKW01011117">
    <property type="protein sequence ID" value="POM64376.1"/>
    <property type="molecule type" value="Genomic_DNA"/>
</dbReference>
<protein>
    <submittedName>
        <fullName evidence="2">Uncharacterized protein</fullName>
    </submittedName>
</protein>
<keyword evidence="3" id="KW-1185">Reference proteome</keyword>
<reference evidence="2 3" key="1">
    <citation type="journal article" date="2017" name="Genome Biol. Evol.">
        <title>Phytophthora megakarya and P. palmivora, closely related causal agents of cacao black pod rot, underwent increases in genome sizes and gene numbers by different mechanisms.</title>
        <authorList>
            <person name="Ali S.S."/>
            <person name="Shao J."/>
            <person name="Lary D.J."/>
            <person name="Kronmiller B."/>
            <person name="Shen D."/>
            <person name="Strem M.D."/>
            <person name="Amoako-Attah I."/>
            <person name="Akrofi A.Y."/>
            <person name="Begoude B.A."/>
            <person name="Ten Hoopen G.M."/>
            <person name="Coulibaly K."/>
            <person name="Kebe B.I."/>
            <person name="Melnick R.L."/>
            <person name="Guiltinan M.J."/>
            <person name="Tyler B.M."/>
            <person name="Meinhardt L.W."/>
            <person name="Bailey B.A."/>
        </authorList>
    </citation>
    <scope>NUCLEOTIDE SEQUENCE [LARGE SCALE GENOMIC DNA]</scope>
    <source>
        <strain evidence="3">sbr112.9</strain>
    </source>
</reference>
<organism evidence="2 3">
    <name type="scientific">Phytophthora palmivora</name>
    <dbReference type="NCBI Taxonomy" id="4796"/>
    <lineage>
        <taxon>Eukaryota</taxon>
        <taxon>Sar</taxon>
        <taxon>Stramenopiles</taxon>
        <taxon>Oomycota</taxon>
        <taxon>Peronosporomycetes</taxon>
        <taxon>Peronosporales</taxon>
        <taxon>Peronosporaceae</taxon>
        <taxon>Phytophthora</taxon>
    </lineage>
</organism>
<comment type="caution">
    <text evidence="2">The sequence shown here is derived from an EMBL/GenBank/DDBJ whole genome shotgun (WGS) entry which is preliminary data.</text>
</comment>
<gene>
    <name evidence="2" type="ORF">PHPALM_20100</name>
</gene>
<evidence type="ECO:0000313" key="3">
    <source>
        <dbReference type="Proteomes" id="UP000237271"/>
    </source>
</evidence>
<feature type="region of interest" description="Disordered" evidence="1">
    <location>
        <begin position="97"/>
        <end position="154"/>
    </location>
</feature>
<accession>A0A2P4XFQ5</accession>
<dbReference type="AlphaFoldDB" id="A0A2P4XFQ5"/>
<sequence length="294" mass="32919">MLLSRLLLAWRNQLRLSADSETSSDDESSDEGMDMDYSSLYLVLESRRYVTRRKRVEHPPSRINYYLTRMPDDEFRLHFRMTRLYFHAVGRAIANSPELQSVDEPDEDTTGSTKDPTSAPDAPSQHTPVDDPESSETKAVLTSSPAQTLTLAESKARAQAAKAASQKRAEGAAAKKCAALGYPTQAPYIAKGYRSLFDSESDEAAEEGLLLSPKRSRTISTNRRSPIKLLNRKALQRYHPLRLPRRFILADTIHLMWGLGLPCSWSTSGPLVNLTLGALHVAPMSVPWFKTNHY</sequence>
<dbReference type="Proteomes" id="UP000237271">
    <property type="component" value="Unassembled WGS sequence"/>
</dbReference>
<name>A0A2P4XFQ5_9STRA</name>
<feature type="compositionally biased region" description="Polar residues" evidence="1">
    <location>
        <begin position="140"/>
        <end position="151"/>
    </location>
</feature>